<dbReference type="PANTHER" id="PTHR22726:SF1">
    <property type="entry name" value="METALLOENDOPEPTIDASE OMA1, MITOCHONDRIAL"/>
    <property type="match status" value="1"/>
</dbReference>
<feature type="chain" id="PRO_5012188339" evidence="8">
    <location>
        <begin position="29"/>
        <end position="475"/>
    </location>
</feature>
<keyword evidence="5" id="KW-0862">Zinc</keyword>
<evidence type="ECO:0000256" key="1">
    <source>
        <dbReference type="ARBA" id="ARBA00001947"/>
    </source>
</evidence>
<accession>A0A1T4W460</accession>
<dbReference type="Proteomes" id="UP000190027">
    <property type="component" value="Unassembled WGS sequence"/>
</dbReference>
<sequence>MHSPMTRHLTLTAAFLALVLGLATPAMALFTEVTVADEAEMGREFHQQIVKSMPLVEDPMITGYVEDVVQRVVDAMPPQPYRVTSTVIRNGSMNAFAVPGGYVYVLTGLMLNLKTEDQLAAVICHEMGHVSQRHVAKRMEDMELASIGSYVGLIAGAFLGATGGENNRNLGQALMMTSQAGAATAFLVYTKANEVEADHVGLTYLVDAGYRPQALAETFQIMLDKRWGMTGNKSLPSYLSTHPAMSERMAYLRLRTKELPPKALAQRADNSRFLRVQAVIRGNLSDPTASLAHFNSMAPGDFTCLDYMSHGMVLARVNKQAEATHAFERALECGGNDPLVLREAGGFFFRSGQFDKAEPLLKKALVRDPTDALTLFYNARLLGEKKQFPQAIKTMRLVLKEVPRDAEVHYHLGRLLGESGDLFAAHLHLAYSALYGHDIGQAKFHGKRAEGLARTPDQKERMEELKEEMKLYADA</sequence>
<keyword evidence="6" id="KW-0482">Metalloprotease</keyword>
<keyword evidence="7" id="KW-0802">TPR repeat</keyword>
<evidence type="ECO:0000256" key="6">
    <source>
        <dbReference type="ARBA" id="ARBA00023049"/>
    </source>
</evidence>
<dbReference type="SUPFAM" id="SSF48452">
    <property type="entry name" value="TPR-like"/>
    <property type="match status" value="1"/>
</dbReference>
<dbReference type="Gene3D" id="1.25.40.10">
    <property type="entry name" value="Tetratricopeptide repeat domain"/>
    <property type="match status" value="1"/>
</dbReference>
<comment type="cofactor">
    <cofactor evidence="1">
        <name>Zn(2+)</name>
        <dbReference type="ChEBI" id="CHEBI:29105"/>
    </cofactor>
</comment>
<evidence type="ECO:0000313" key="10">
    <source>
        <dbReference type="EMBL" id="SKA72036.1"/>
    </source>
</evidence>
<evidence type="ECO:0000256" key="3">
    <source>
        <dbReference type="ARBA" id="ARBA00022723"/>
    </source>
</evidence>
<evidence type="ECO:0000256" key="4">
    <source>
        <dbReference type="ARBA" id="ARBA00022801"/>
    </source>
</evidence>
<organism evidence="10 11">
    <name type="scientific">Paucidesulfovibrio gracilis DSM 16080</name>
    <dbReference type="NCBI Taxonomy" id="1121449"/>
    <lineage>
        <taxon>Bacteria</taxon>
        <taxon>Pseudomonadati</taxon>
        <taxon>Thermodesulfobacteriota</taxon>
        <taxon>Desulfovibrionia</taxon>
        <taxon>Desulfovibrionales</taxon>
        <taxon>Desulfovibrionaceae</taxon>
        <taxon>Paucidesulfovibrio</taxon>
    </lineage>
</organism>
<gene>
    <name evidence="10" type="ORF">SAMN02745704_00263</name>
</gene>
<keyword evidence="2 10" id="KW-0645">Protease</keyword>
<dbReference type="InterPro" id="IPR011990">
    <property type="entry name" value="TPR-like_helical_dom_sf"/>
</dbReference>
<dbReference type="PANTHER" id="PTHR22726">
    <property type="entry name" value="METALLOENDOPEPTIDASE OMA1"/>
    <property type="match status" value="1"/>
</dbReference>
<proteinExistence type="predicted"/>
<dbReference type="GO" id="GO:0016020">
    <property type="term" value="C:membrane"/>
    <property type="evidence" value="ECO:0007669"/>
    <property type="project" value="TreeGrafter"/>
</dbReference>
<dbReference type="Pfam" id="PF01435">
    <property type="entry name" value="Peptidase_M48"/>
    <property type="match status" value="1"/>
</dbReference>
<dbReference type="GO" id="GO:0051603">
    <property type="term" value="P:proteolysis involved in protein catabolic process"/>
    <property type="evidence" value="ECO:0007669"/>
    <property type="project" value="TreeGrafter"/>
</dbReference>
<evidence type="ECO:0000256" key="7">
    <source>
        <dbReference type="PROSITE-ProRule" id="PRU00339"/>
    </source>
</evidence>
<dbReference type="AlphaFoldDB" id="A0A1T4W460"/>
<dbReference type="InterPro" id="IPR051156">
    <property type="entry name" value="Mito/Outer_Membr_Metalloprot"/>
</dbReference>
<dbReference type="Gene3D" id="3.30.2010.10">
    <property type="entry name" value="Metalloproteases ('zincins'), catalytic domain"/>
    <property type="match status" value="1"/>
</dbReference>
<evidence type="ECO:0000256" key="8">
    <source>
        <dbReference type="SAM" id="SignalP"/>
    </source>
</evidence>
<keyword evidence="11" id="KW-1185">Reference proteome</keyword>
<protein>
    <submittedName>
        <fullName evidence="10">Putative Zn-dependent protease, contains TPR repeats</fullName>
    </submittedName>
</protein>
<evidence type="ECO:0000256" key="2">
    <source>
        <dbReference type="ARBA" id="ARBA00022670"/>
    </source>
</evidence>
<dbReference type="CDD" id="cd07333">
    <property type="entry name" value="M48C_bepA_like"/>
    <property type="match status" value="1"/>
</dbReference>
<feature type="domain" description="Peptidase M48" evidence="9">
    <location>
        <begin position="63"/>
        <end position="253"/>
    </location>
</feature>
<dbReference type="EMBL" id="FUYC01000001">
    <property type="protein sequence ID" value="SKA72036.1"/>
    <property type="molecule type" value="Genomic_DNA"/>
</dbReference>
<dbReference type="Pfam" id="PF14559">
    <property type="entry name" value="TPR_19"/>
    <property type="match status" value="1"/>
</dbReference>
<reference evidence="10 11" key="1">
    <citation type="submission" date="2017-02" db="EMBL/GenBank/DDBJ databases">
        <authorList>
            <person name="Peterson S.W."/>
        </authorList>
    </citation>
    <scope>NUCLEOTIDE SEQUENCE [LARGE SCALE GENOMIC DNA]</scope>
    <source>
        <strain evidence="10 11">DSM 16080</strain>
    </source>
</reference>
<dbReference type="InterPro" id="IPR019734">
    <property type="entry name" value="TPR_rpt"/>
</dbReference>
<keyword evidence="3" id="KW-0479">Metal-binding</keyword>
<evidence type="ECO:0000313" key="11">
    <source>
        <dbReference type="Proteomes" id="UP000190027"/>
    </source>
</evidence>
<name>A0A1T4W460_9BACT</name>
<keyword evidence="4" id="KW-0378">Hydrolase</keyword>
<dbReference type="GO" id="GO:0046872">
    <property type="term" value="F:metal ion binding"/>
    <property type="evidence" value="ECO:0007669"/>
    <property type="project" value="UniProtKB-KW"/>
</dbReference>
<dbReference type="GO" id="GO:0004222">
    <property type="term" value="F:metalloendopeptidase activity"/>
    <property type="evidence" value="ECO:0007669"/>
    <property type="project" value="InterPro"/>
</dbReference>
<evidence type="ECO:0000259" key="9">
    <source>
        <dbReference type="Pfam" id="PF01435"/>
    </source>
</evidence>
<keyword evidence="8" id="KW-0732">Signal</keyword>
<feature type="signal peptide" evidence="8">
    <location>
        <begin position="1"/>
        <end position="28"/>
    </location>
</feature>
<feature type="repeat" description="TPR" evidence="7">
    <location>
        <begin position="338"/>
        <end position="371"/>
    </location>
</feature>
<evidence type="ECO:0000256" key="5">
    <source>
        <dbReference type="ARBA" id="ARBA00022833"/>
    </source>
</evidence>
<dbReference type="OrthoDB" id="9810445at2"/>
<dbReference type="InterPro" id="IPR001915">
    <property type="entry name" value="Peptidase_M48"/>
</dbReference>
<dbReference type="PROSITE" id="PS50005">
    <property type="entry name" value="TPR"/>
    <property type="match status" value="1"/>
</dbReference>
<dbReference type="STRING" id="1121449.SAMN02745704_00263"/>
<dbReference type="RefSeq" id="WP_078715840.1">
    <property type="nucleotide sequence ID" value="NZ_FUYC01000001.1"/>
</dbReference>